<dbReference type="AlphaFoldDB" id="A0A804J6P1"/>
<gene>
    <name evidence="1" type="ORF">GSMUA_272700.1</name>
</gene>
<evidence type="ECO:0000313" key="2">
    <source>
        <dbReference type="EnsemblPlants" id="Ma05_p20690.1"/>
    </source>
</evidence>
<reference evidence="1" key="1">
    <citation type="submission" date="2021-03" db="EMBL/GenBank/DDBJ databases">
        <authorList>
            <consortium name="Genoscope - CEA"/>
            <person name="William W."/>
        </authorList>
    </citation>
    <scope>NUCLEOTIDE SEQUENCE</scope>
    <source>
        <strain evidence="1">Doubled-haploid Pahang</strain>
    </source>
</reference>
<evidence type="ECO:0000313" key="3">
    <source>
        <dbReference type="Proteomes" id="UP000012960"/>
    </source>
</evidence>
<name>A0A804J6P1_MUSAM</name>
<dbReference type="EnsemblPlants" id="Ma05_t20690.1">
    <property type="protein sequence ID" value="Ma05_p20690.1"/>
    <property type="gene ID" value="Ma05_g20690"/>
</dbReference>
<evidence type="ECO:0000313" key="1">
    <source>
        <dbReference type="EMBL" id="CAG1839093.1"/>
    </source>
</evidence>
<dbReference type="Proteomes" id="UP000012960">
    <property type="component" value="Unplaced"/>
</dbReference>
<sequence>MVIRNVQVEIILQKFKEMPTRMILLQLYLPVNNKVMVI</sequence>
<dbReference type="EMBL" id="HG996470">
    <property type="protein sequence ID" value="CAG1839093.1"/>
    <property type="molecule type" value="Genomic_DNA"/>
</dbReference>
<keyword evidence="3" id="KW-1185">Reference proteome</keyword>
<dbReference type="Gramene" id="Ma05_t20690.1">
    <property type="protein sequence ID" value="Ma05_p20690.1"/>
    <property type="gene ID" value="Ma05_g20690"/>
</dbReference>
<proteinExistence type="predicted"/>
<dbReference type="InParanoid" id="A0A804J6P1"/>
<organism evidence="2 3">
    <name type="scientific">Musa acuminata subsp. malaccensis</name>
    <name type="common">Wild banana</name>
    <name type="synonym">Musa malaccensis</name>
    <dbReference type="NCBI Taxonomy" id="214687"/>
    <lineage>
        <taxon>Eukaryota</taxon>
        <taxon>Viridiplantae</taxon>
        <taxon>Streptophyta</taxon>
        <taxon>Embryophyta</taxon>
        <taxon>Tracheophyta</taxon>
        <taxon>Spermatophyta</taxon>
        <taxon>Magnoliopsida</taxon>
        <taxon>Liliopsida</taxon>
        <taxon>Zingiberales</taxon>
        <taxon>Musaceae</taxon>
        <taxon>Musa</taxon>
    </lineage>
</organism>
<reference evidence="2" key="2">
    <citation type="submission" date="2021-05" db="UniProtKB">
        <authorList>
            <consortium name="EnsemblPlants"/>
        </authorList>
    </citation>
    <scope>IDENTIFICATION</scope>
    <source>
        <strain evidence="2">subsp. malaccensis</strain>
    </source>
</reference>
<protein>
    <submittedName>
        <fullName evidence="1">(wild Malaysian banana) hypothetical protein</fullName>
    </submittedName>
</protein>
<accession>A0A804J6P1</accession>